<evidence type="ECO:0000313" key="13">
    <source>
        <dbReference type="Proteomes" id="UP000824132"/>
    </source>
</evidence>
<feature type="transmembrane region" description="Helical" evidence="9">
    <location>
        <begin position="144"/>
        <end position="161"/>
    </location>
</feature>
<dbReference type="GO" id="GO:0005886">
    <property type="term" value="C:plasma membrane"/>
    <property type="evidence" value="ECO:0007669"/>
    <property type="project" value="UniProtKB-SubCell"/>
</dbReference>
<feature type="domain" description="ABC transporter" evidence="10">
    <location>
        <begin position="338"/>
        <end position="572"/>
    </location>
</feature>
<feature type="transmembrane region" description="Helical" evidence="9">
    <location>
        <begin position="20"/>
        <end position="42"/>
    </location>
</feature>
<dbReference type="FunFam" id="3.40.50.300:FF:000221">
    <property type="entry name" value="Multidrug ABC transporter ATP-binding protein"/>
    <property type="match status" value="1"/>
</dbReference>
<feature type="transmembrane region" description="Helical" evidence="9">
    <location>
        <begin position="277"/>
        <end position="293"/>
    </location>
</feature>
<keyword evidence="7 9" id="KW-1133">Transmembrane helix</keyword>
<comment type="subcellular location">
    <subcellularLocation>
        <location evidence="1">Cell membrane</location>
        <topology evidence="1">Multi-pass membrane protein</topology>
    </subcellularLocation>
</comment>
<evidence type="ECO:0000256" key="7">
    <source>
        <dbReference type="ARBA" id="ARBA00022989"/>
    </source>
</evidence>
<keyword evidence="4 9" id="KW-0812">Transmembrane</keyword>
<dbReference type="GO" id="GO:0140359">
    <property type="term" value="F:ABC-type transporter activity"/>
    <property type="evidence" value="ECO:0007669"/>
    <property type="project" value="InterPro"/>
</dbReference>
<dbReference type="PROSITE" id="PS50929">
    <property type="entry name" value="ABC_TM1F"/>
    <property type="match status" value="1"/>
</dbReference>
<dbReference type="GO" id="GO:0005524">
    <property type="term" value="F:ATP binding"/>
    <property type="evidence" value="ECO:0007669"/>
    <property type="project" value="UniProtKB-KW"/>
</dbReference>
<comment type="caution">
    <text evidence="12">The sequence shown here is derived from an EMBL/GenBank/DDBJ whole genome shotgun (WGS) entry which is preliminary data.</text>
</comment>
<dbReference type="Proteomes" id="UP000824132">
    <property type="component" value="Unassembled WGS sequence"/>
</dbReference>
<dbReference type="EMBL" id="DXCL01000042">
    <property type="protein sequence ID" value="HIZ03990.1"/>
    <property type="molecule type" value="Genomic_DNA"/>
</dbReference>
<dbReference type="AlphaFoldDB" id="A0A9D2IDH4"/>
<dbReference type="InterPro" id="IPR003439">
    <property type="entry name" value="ABC_transporter-like_ATP-bd"/>
</dbReference>
<evidence type="ECO:0000256" key="6">
    <source>
        <dbReference type="ARBA" id="ARBA00022840"/>
    </source>
</evidence>
<keyword evidence="8 9" id="KW-0472">Membrane</keyword>
<dbReference type="CDD" id="cd07346">
    <property type="entry name" value="ABC_6TM_exporters"/>
    <property type="match status" value="1"/>
</dbReference>
<evidence type="ECO:0000256" key="3">
    <source>
        <dbReference type="ARBA" id="ARBA00022475"/>
    </source>
</evidence>
<evidence type="ECO:0000256" key="5">
    <source>
        <dbReference type="ARBA" id="ARBA00022741"/>
    </source>
</evidence>
<dbReference type="InterPro" id="IPR036640">
    <property type="entry name" value="ABC1_TM_sf"/>
</dbReference>
<feature type="transmembrane region" description="Helical" evidence="9">
    <location>
        <begin position="247"/>
        <end position="271"/>
    </location>
</feature>
<dbReference type="PANTHER" id="PTHR24221">
    <property type="entry name" value="ATP-BINDING CASSETTE SUB-FAMILY B"/>
    <property type="match status" value="1"/>
</dbReference>
<evidence type="ECO:0000256" key="2">
    <source>
        <dbReference type="ARBA" id="ARBA00022448"/>
    </source>
</evidence>
<keyword evidence="3" id="KW-1003">Cell membrane</keyword>
<dbReference type="InterPro" id="IPR039421">
    <property type="entry name" value="Type_1_exporter"/>
</dbReference>
<name>A0A9D2IDH4_9FIRM</name>
<dbReference type="PANTHER" id="PTHR24221:SF654">
    <property type="entry name" value="ATP-BINDING CASSETTE SUB-FAMILY B MEMBER 6"/>
    <property type="match status" value="1"/>
</dbReference>
<dbReference type="Pfam" id="PF00005">
    <property type="entry name" value="ABC_tran"/>
    <property type="match status" value="1"/>
</dbReference>
<accession>A0A9D2IDH4</accession>
<evidence type="ECO:0000256" key="9">
    <source>
        <dbReference type="SAM" id="Phobius"/>
    </source>
</evidence>
<protein>
    <submittedName>
        <fullName evidence="12">ABC transporter ATP-binding protein/permease</fullName>
    </submittedName>
</protein>
<dbReference type="InterPro" id="IPR027417">
    <property type="entry name" value="P-loop_NTPase"/>
</dbReference>
<reference evidence="12" key="2">
    <citation type="submission" date="2021-04" db="EMBL/GenBank/DDBJ databases">
        <authorList>
            <person name="Gilroy R."/>
        </authorList>
    </citation>
    <scope>NUCLEOTIDE SEQUENCE</scope>
    <source>
        <strain evidence="12">CHK187-5294</strain>
    </source>
</reference>
<organism evidence="12 13">
    <name type="scientific">Candidatus Borkfalkia avistercoris</name>
    <dbReference type="NCBI Taxonomy" id="2838504"/>
    <lineage>
        <taxon>Bacteria</taxon>
        <taxon>Bacillati</taxon>
        <taxon>Bacillota</taxon>
        <taxon>Clostridia</taxon>
        <taxon>Christensenellales</taxon>
        <taxon>Christensenellaceae</taxon>
        <taxon>Candidatus Borkfalkia</taxon>
    </lineage>
</organism>
<evidence type="ECO:0000256" key="4">
    <source>
        <dbReference type="ARBA" id="ARBA00022692"/>
    </source>
</evidence>
<dbReference type="Gene3D" id="3.40.50.300">
    <property type="entry name" value="P-loop containing nucleotide triphosphate hydrolases"/>
    <property type="match status" value="1"/>
</dbReference>
<dbReference type="SMART" id="SM00382">
    <property type="entry name" value="AAA"/>
    <property type="match status" value="1"/>
</dbReference>
<evidence type="ECO:0000259" key="11">
    <source>
        <dbReference type="PROSITE" id="PS50929"/>
    </source>
</evidence>
<dbReference type="SUPFAM" id="SSF90123">
    <property type="entry name" value="ABC transporter transmembrane region"/>
    <property type="match status" value="1"/>
</dbReference>
<evidence type="ECO:0000313" key="12">
    <source>
        <dbReference type="EMBL" id="HIZ03990.1"/>
    </source>
</evidence>
<gene>
    <name evidence="12" type="ORF">H9727_06865</name>
</gene>
<dbReference type="PROSITE" id="PS50893">
    <property type="entry name" value="ABC_TRANSPORTER_2"/>
    <property type="match status" value="1"/>
</dbReference>
<evidence type="ECO:0000256" key="1">
    <source>
        <dbReference type="ARBA" id="ARBA00004651"/>
    </source>
</evidence>
<dbReference type="SUPFAM" id="SSF52540">
    <property type="entry name" value="P-loop containing nucleoside triphosphate hydrolases"/>
    <property type="match status" value="1"/>
</dbReference>
<feature type="transmembrane region" description="Helical" evidence="9">
    <location>
        <begin position="62"/>
        <end position="82"/>
    </location>
</feature>
<dbReference type="Pfam" id="PF00664">
    <property type="entry name" value="ABC_membrane"/>
    <property type="match status" value="1"/>
</dbReference>
<dbReference type="GO" id="GO:0016887">
    <property type="term" value="F:ATP hydrolysis activity"/>
    <property type="evidence" value="ECO:0007669"/>
    <property type="project" value="InterPro"/>
</dbReference>
<dbReference type="InterPro" id="IPR011527">
    <property type="entry name" value="ABC1_TM_dom"/>
</dbReference>
<dbReference type="Gene3D" id="1.20.1560.10">
    <property type="entry name" value="ABC transporter type 1, transmembrane domain"/>
    <property type="match status" value="1"/>
</dbReference>
<keyword evidence="5" id="KW-0547">Nucleotide-binding</keyword>
<dbReference type="PROSITE" id="PS00211">
    <property type="entry name" value="ABC_TRANSPORTER_1"/>
    <property type="match status" value="1"/>
</dbReference>
<keyword evidence="2" id="KW-0813">Transport</keyword>
<feature type="transmembrane region" description="Helical" evidence="9">
    <location>
        <begin position="167"/>
        <end position="184"/>
    </location>
</feature>
<evidence type="ECO:0000259" key="10">
    <source>
        <dbReference type="PROSITE" id="PS50893"/>
    </source>
</evidence>
<proteinExistence type="predicted"/>
<reference evidence="12" key="1">
    <citation type="journal article" date="2021" name="PeerJ">
        <title>Extensive microbial diversity within the chicken gut microbiome revealed by metagenomics and culture.</title>
        <authorList>
            <person name="Gilroy R."/>
            <person name="Ravi A."/>
            <person name="Getino M."/>
            <person name="Pursley I."/>
            <person name="Horton D.L."/>
            <person name="Alikhan N.F."/>
            <person name="Baker D."/>
            <person name="Gharbi K."/>
            <person name="Hall N."/>
            <person name="Watson M."/>
            <person name="Adriaenssens E.M."/>
            <person name="Foster-Nyarko E."/>
            <person name="Jarju S."/>
            <person name="Secka A."/>
            <person name="Antonio M."/>
            <person name="Oren A."/>
            <person name="Chaudhuri R.R."/>
            <person name="La Ragione R."/>
            <person name="Hildebrand F."/>
            <person name="Pallen M.J."/>
        </authorList>
    </citation>
    <scope>NUCLEOTIDE SEQUENCE</scope>
    <source>
        <strain evidence="12">CHK187-5294</strain>
    </source>
</reference>
<feature type="domain" description="ABC transmembrane type-1" evidence="11">
    <location>
        <begin position="22"/>
        <end position="308"/>
    </location>
</feature>
<keyword evidence="6 12" id="KW-0067">ATP-binding</keyword>
<evidence type="ECO:0000256" key="8">
    <source>
        <dbReference type="ARBA" id="ARBA00023136"/>
    </source>
</evidence>
<dbReference type="InterPro" id="IPR003593">
    <property type="entry name" value="AAA+_ATPase"/>
</dbReference>
<sequence length="581" mass="63635">MIQYLMKRYALSEQGAVDYVKAIAAGVFVNLLKMLPTCLLFLLISDFLEPLLNEGAALSFNYWLYGFGALAALVLMYIANYIQYNCNYFNTYKESAARRISLAERMRKLPLSFFGKRDLSDLTTTIMNDCAVIESSFSHYYPELTSSVISTCIIAIGLLIYNWQMALASLWVLPVAILIVAFSGKVQNIFTKRQISAAVACADGIQECLETHRELRACNAEARYAAGLFQKVDALEKRKFISEVMTAIFVVSAQLLLKFGIATTALVGSILLGRGEIGVLVFLAYLLVVSRIYDPMSTSLQNLAAIISCNVHIGRMKEIQETPVQTGSEEFSPRGYDIRFENVKFSYNAGETVLDGLSFTAKQGEITALIGPSGGGKSTVAKLAARFWDVDGGKITLGGQDIRGIDPETLLSAYSIVFQDVTLFNNTVLENIRIGKKDATDEEVLAAARAAQCDEFVSKLPRGYQTEIGENGGMLSGGERQRISIARALLKDAPVVLLDEATASLDVENESAIQRAVSELVKDKTVLIIAHRMRTVAGADKLVFIKDGKAAEHGSPACLAEKNGLYAKMVRLQKQSAAWKL</sequence>
<dbReference type="InterPro" id="IPR017871">
    <property type="entry name" value="ABC_transporter-like_CS"/>
</dbReference>